<keyword evidence="1" id="KW-0812">Transmembrane</keyword>
<gene>
    <name evidence="2" type="ORF">GCM10007392_14430</name>
</gene>
<accession>A0A918K454</accession>
<feature type="transmembrane region" description="Helical" evidence="1">
    <location>
        <begin position="115"/>
        <end position="137"/>
    </location>
</feature>
<keyword evidence="1" id="KW-0472">Membrane</keyword>
<feature type="transmembrane region" description="Helical" evidence="1">
    <location>
        <begin position="43"/>
        <end position="64"/>
    </location>
</feature>
<organism evidence="2 3">
    <name type="scientific">Saccharospirillum salsuginis</name>
    <dbReference type="NCBI Taxonomy" id="418750"/>
    <lineage>
        <taxon>Bacteria</taxon>
        <taxon>Pseudomonadati</taxon>
        <taxon>Pseudomonadota</taxon>
        <taxon>Gammaproteobacteria</taxon>
        <taxon>Oceanospirillales</taxon>
        <taxon>Saccharospirillaceae</taxon>
        <taxon>Saccharospirillum</taxon>
    </lineage>
</organism>
<evidence type="ECO:0000313" key="2">
    <source>
        <dbReference type="EMBL" id="GGX48516.1"/>
    </source>
</evidence>
<evidence type="ECO:0000256" key="1">
    <source>
        <dbReference type="SAM" id="Phobius"/>
    </source>
</evidence>
<name>A0A918K454_9GAMM</name>
<reference evidence="2" key="1">
    <citation type="journal article" date="2014" name="Int. J. Syst. Evol. Microbiol.">
        <title>Complete genome sequence of Corynebacterium casei LMG S-19264T (=DSM 44701T), isolated from a smear-ripened cheese.</title>
        <authorList>
            <consortium name="US DOE Joint Genome Institute (JGI-PGF)"/>
            <person name="Walter F."/>
            <person name="Albersmeier A."/>
            <person name="Kalinowski J."/>
            <person name="Ruckert C."/>
        </authorList>
    </citation>
    <scope>NUCLEOTIDE SEQUENCE</scope>
    <source>
        <strain evidence="2">KCTC 22169</strain>
    </source>
</reference>
<proteinExistence type="predicted"/>
<dbReference type="Proteomes" id="UP000626148">
    <property type="component" value="Unassembled WGS sequence"/>
</dbReference>
<dbReference type="AlphaFoldDB" id="A0A918K454"/>
<keyword evidence="1" id="KW-1133">Transmembrane helix</keyword>
<dbReference type="EMBL" id="BMXR01000003">
    <property type="protein sequence ID" value="GGX48516.1"/>
    <property type="molecule type" value="Genomic_DNA"/>
</dbReference>
<keyword evidence="3" id="KW-1185">Reference proteome</keyword>
<evidence type="ECO:0000313" key="3">
    <source>
        <dbReference type="Proteomes" id="UP000626148"/>
    </source>
</evidence>
<reference evidence="2" key="2">
    <citation type="submission" date="2020-09" db="EMBL/GenBank/DDBJ databases">
        <authorList>
            <person name="Sun Q."/>
            <person name="Kim S."/>
        </authorList>
    </citation>
    <scope>NUCLEOTIDE SEQUENCE</scope>
    <source>
        <strain evidence="2">KCTC 22169</strain>
    </source>
</reference>
<sequence>MHFLILTTALAGALHFIWENIQCPLLYTHGSYDGSIWGMLQATFGDVVITWLLYGWAAIVAGRWRWMVGPSALRGWLSLELGAFAVGFAIEWHALATGRWSYLDTMPTLTGLEVGLVPILQLMMLTPVSVGLVELWLRRAGSGR</sequence>
<comment type="caution">
    <text evidence="2">The sequence shown here is derived from an EMBL/GenBank/DDBJ whole genome shotgun (WGS) entry which is preliminary data.</text>
</comment>
<protein>
    <submittedName>
        <fullName evidence="2">Uncharacterized protein</fullName>
    </submittedName>
</protein>
<feature type="transmembrane region" description="Helical" evidence="1">
    <location>
        <begin position="76"/>
        <end position="95"/>
    </location>
</feature>
<dbReference type="RefSeq" id="WP_189607867.1">
    <property type="nucleotide sequence ID" value="NZ_BMXR01000003.1"/>
</dbReference>